<organism evidence="3 4">
    <name type="scientific">Pseudochelatococcus lubricantis</name>
    <dbReference type="NCBI Taxonomy" id="1538102"/>
    <lineage>
        <taxon>Bacteria</taxon>
        <taxon>Pseudomonadati</taxon>
        <taxon>Pseudomonadota</taxon>
        <taxon>Alphaproteobacteria</taxon>
        <taxon>Hyphomicrobiales</taxon>
        <taxon>Chelatococcaceae</taxon>
        <taxon>Pseudochelatococcus</taxon>
    </lineage>
</organism>
<keyword evidence="4" id="KW-1185">Reference proteome</keyword>
<evidence type="ECO:0000313" key="4">
    <source>
        <dbReference type="Proteomes" id="UP001429580"/>
    </source>
</evidence>
<dbReference type="EMBL" id="JAASQI010000003">
    <property type="protein sequence ID" value="NIJ57841.1"/>
    <property type="molecule type" value="Genomic_DNA"/>
</dbReference>
<evidence type="ECO:0000259" key="1">
    <source>
        <dbReference type="Pfam" id="PF07756"/>
    </source>
</evidence>
<dbReference type="InterPro" id="IPR048017">
    <property type="entry name" value="Y4cF-like"/>
</dbReference>
<accession>A0ABX0UY34</accession>
<protein>
    <recommendedName>
        <fullName evidence="5">HTH DNA binding domain-containing protein</fullName>
    </recommendedName>
</protein>
<sequence length="376" mass="39921">MPGASADRFAACGPADLPWASLAGPLVAAEDALARLDERLRAGAAGEGWIARSHFADACASLWIEGELVALEDLVLHDAGMDIHAPTPQLIRARAIVGARRVIAAQPSGWALSPEGFARLHGEGERPQTRLPGAEIADARAPEATDENAALDSALALIDAALARSAQALARSAQALAGEARAEGGTRREPLPAADPDEAAQLAAWRRMAAVMDGLPPVIAAGLLWDAWETAPPVRRGAWLGRQIVADYLRQRGKTLAHLPCLNTGLRLSPWERRRSPDRATRLAAWCEAVRACAAAGLREHDRLTLAISLLERKCANRRTTSRLPALIALATRRPLVTAGTVAQALAVSPRAAQGLIAELGLRETTGRGRYRAWAL</sequence>
<dbReference type="NCBIfam" id="NF040876">
    <property type="entry name" value="RHE_PE00001_fam"/>
    <property type="match status" value="1"/>
</dbReference>
<name>A0ABX0UY34_9HYPH</name>
<feature type="domain" description="DUF1612" evidence="1">
    <location>
        <begin position="195"/>
        <end position="315"/>
    </location>
</feature>
<reference evidence="3 4" key="1">
    <citation type="submission" date="2020-03" db="EMBL/GenBank/DDBJ databases">
        <title>Genomic Encyclopedia of Type Strains, Phase IV (KMG-IV): sequencing the most valuable type-strain genomes for metagenomic binning, comparative biology and taxonomic classification.</title>
        <authorList>
            <person name="Goeker M."/>
        </authorList>
    </citation>
    <scope>NUCLEOTIDE SEQUENCE [LARGE SCALE GENOMIC DNA]</scope>
    <source>
        <strain evidence="3 4">DSM 103870</strain>
    </source>
</reference>
<evidence type="ECO:0000259" key="2">
    <source>
        <dbReference type="Pfam" id="PF11972"/>
    </source>
</evidence>
<evidence type="ECO:0008006" key="5">
    <source>
        <dbReference type="Google" id="ProtNLM"/>
    </source>
</evidence>
<dbReference type="InterPro" id="IPR011670">
    <property type="entry name" value="DUF1612"/>
</dbReference>
<dbReference type="Pfam" id="PF07756">
    <property type="entry name" value="DUF1612"/>
    <property type="match status" value="1"/>
</dbReference>
<feature type="domain" description="HTH DNA binding" evidence="2">
    <location>
        <begin position="324"/>
        <end position="375"/>
    </location>
</feature>
<dbReference type="RefSeq" id="WP_166950808.1">
    <property type="nucleotide sequence ID" value="NZ_JAASQI010000003.1"/>
</dbReference>
<comment type="caution">
    <text evidence="3">The sequence shown here is derived from an EMBL/GenBank/DDBJ whole genome shotgun (WGS) entry which is preliminary data.</text>
</comment>
<gene>
    <name evidence="3" type="ORF">FHS82_001677</name>
</gene>
<dbReference type="InterPro" id="IPR021068">
    <property type="entry name" value="HTH_DNA-bd"/>
</dbReference>
<dbReference type="Pfam" id="PF11972">
    <property type="entry name" value="HTH_13"/>
    <property type="match status" value="1"/>
</dbReference>
<dbReference type="Proteomes" id="UP001429580">
    <property type="component" value="Unassembled WGS sequence"/>
</dbReference>
<evidence type="ECO:0000313" key="3">
    <source>
        <dbReference type="EMBL" id="NIJ57841.1"/>
    </source>
</evidence>
<proteinExistence type="predicted"/>